<gene>
    <name evidence="2" type="ORF">CWC19_17385</name>
</gene>
<dbReference type="Proteomes" id="UP000307217">
    <property type="component" value="Unassembled WGS sequence"/>
</dbReference>
<evidence type="ECO:0000313" key="2">
    <source>
        <dbReference type="EMBL" id="TMO65648.1"/>
    </source>
</evidence>
<dbReference type="EMBL" id="PNBX01000086">
    <property type="protein sequence ID" value="TMO65648.1"/>
    <property type="molecule type" value="Genomic_DNA"/>
</dbReference>
<reference evidence="3" key="2">
    <citation type="submission" date="2019-06" db="EMBL/GenBank/DDBJ databases">
        <title>Co-occurence of chitin degradation, pigmentation and bioactivity in marine Pseudoalteromonas.</title>
        <authorList>
            <person name="Sonnenschein E.C."/>
            <person name="Bech P.K."/>
        </authorList>
    </citation>
    <scope>NUCLEOTIDE SEQUENCE [LARGE SCALE GENOMIC DNA]</scope>
    <source>
        <strain evidence="3">S3790</strain>
    </source>
</reference>
<evidence type="ECO:0000313" key="3">
    <source>
        <dbReference type="Proteomes" id="UP000307217"/>
    </source>
</evidence>
<proteinExistence type="predicted"/>
<dbReference type="OrthoDB" id="6309448at2"/>
<dbReference type="AlphaFoldDB" id="A0A5S3V3X3"/>
<sequence>MTITHPTRFNAAASKYVSVYAWLIIVFALLSPVLLEFDIFRLIKNLVGGAIGLLLVKYIKVGDCKMIASAALYFTLQTIQVEYGDFNIGVNFGMMLVVAFNFDDISLSINVLSLVFMLLMATAWYKNNKVKM</sequence>
<comment type="caution">
    <text evidence="2">The sequence shown here is derived from an EMBL/GenBank/DDBJ whole genome shotgun (WGS) entry which is preliminary data.</text>
</comment>
<protein>
    <submittedName>
        <fullName evidence="2">Uncharacterized protein</fullName>
    </submittedName>
</protein>
<accession>A0A5S3V3X3</accession>
<feature type="transmembrane region" description="Helical" evidence="1">
    <location>
        <begin position="16"/>
        <end position="35"/>
    </location>
</feature>
<organism evidence="2 3">
    <name type="scientific">Pseudoalteromonas aurantia</name>
    <dbReference type="NCBI Taxonomy" id="43654"/>
    <lineage>
        <taxon>Bacteria</taxon>
        <taxon>Pseudomonadati</taxon>
        <taxon>Pseudomonadota</taxon>
        <taxon>Gammaproteobacteria</taxon>
        <taxon>Alteromonadales</taxon>
        <taxon>Pseudoalteromonadaceae</taxon>
        <taxon>Pseudoalteromonas</taxon>
    </lineage>
</organism>
<keyword evidence="1" id="KW-1133">Transmembrane helix</keyword>
<feature type="transmembrane region" description="Helical" evidence="1">
    <location>
        <begin position="105"/>
        <end position="125"/>
    </location>
</feature>
<feature type="transmembrane region" description="Helical" evidence="1">
    <location>
        <begin position="42"/>
        <end position="59"/>
    </location>
</feature>
<reference evidence="2 3" key="1">
    <citation type="submission" date="2018-01" db="EMBL/GenBank/DDBJ databases">
        <authorList>
            <person name="Paulsen S."/>
            <person name="Gram L.K."/>
        </authorList>
    </citation>
    <scope>NUCLEOTIDE SEQUENCE [LARGE SCALE GENOMIC DNA]</scope>
    <source>
        <strain evidence="2 3">S3790</strain>
    </source>
</reference>
<keyword evidence="1" id="KW-0812">Transmembrane</keyword>
<evidence type="ECO:0000256" key="1">
    <source>
        <dbReference type="SAM" id="Phobius"/>
    </source>
</evidence>
<name>A0A5S3V3X3_9GAMM</name>
<keyword evidence="1" id="KW-0472">Membrane</keyword>
<dbReference type="RefSeq" id="WP_138593031.1">
    <property type="nucleotide sequence ID" value="NZ_PNBX01000086.1"/>
</dbReference>